<feature type="transmembrane region" description="Helical" evidence="3">
    <location>
        <begin position="195"/>
        <end position="217"/>
    </location>
</feature>
<dbReference type="PANTHER" id="PTHR43653:SF1">
    <property type="entry name" value="CYTOCHROME C-TYPE BIOGENESIS PROTEIN CCMF"/>
    <property type="match status" value="1"/>
</dbReference>
<dbReference type="InterPro" id="IPR032523">
    <property type="entry name" value="CcmF_C"/>
</dbReference>
<evidence type="ECO:0000256" key="2">
    <source>
        <dbReference type="ARBA" id="ARBA00022748"/>
    </source>
</evidence>
<feature type="transmembrane region" description="Helical" evidence="3">
    <location>
        <begin position="300"/>
        <end position="319"/>
    </location>
</feature>
<dbReference type="GO" id="GO:0016020">
    <property type="term" value="C:membrane"/>
    <property type="evidence" value="ECO:0007669"/>
    <property type="project" value="InterPro"/>
</dbReference>
<comment type="caution">
    <text evidence="6">The sequence shown here is derived from an EMBL/GenBank/DDBJ whole genome shotgun (WGS) entry which is preliminary data.</text>
</comment>
<dbReference type="GO" id="GO:0020037">
    <property type="term" value="F:heme binding"/>
    <property type="evidence" value="ECO:0007669"/>
    <property type="project" value="InterPro"/>
</dbReference>
<dbReference type="Pfam" id="PF01578">
    <property type="entry name" value="Cytochrom_C_asm"/>
    <property type="match status" value="1"/>
</dbReference>
<feature type="domain" description="Cytochrome c-type biogenesis protein CcmF C-terminal" evidence="5">
    <location>
        <begin position="309"/>
        <end position="594"/>
    </location>
</feature>
<dbReference type="PANTHER" id="PTHR43653">
    <property type="entry name" value="CYTOCHROME C ASSEMBLY PROTEIN-RELATED"/>
    <property type="match status" value="1"/>
</dbReference>
<evidence type="ECO:0000259" key="5">
    <source>
        <dbReference type="Pfam" id="PF16327"/>
    </source>
</evidence>
<name>A0A840UNN3_9FIRM</name>
<organism evidence="6 7">
    <name type="scientific">Pectinatus brassicae</name>
    <dbReference type="NCBI Taxonomy" id="862415"/>
    <lineage>
        <taxon>Bacteria</taxon>
        <taxon>Bacillati</taxon>
        <taxon>Bacillota</taxon>
        <taxon>Negativicutes</taxon>
        <taxon>Selenomonadales</taxon>
        <taxon>Selenomonadaceae</taxon>
        <taxon>Pectinatus</taxon>
    </lineage>
</organism>
<keyword evidence="7" id="KW-1185">Reference proteome</keyword>
<gene>
    <name evidence="6" type="ORF">HNR32_001456</name>
</gene>
<keyword evidence="3" id="KW-1133">Transmembrane helix</keyword>
<dbReference type="AlphaFoldDB" id="A0A840UNN3"/>
<evidence type="ECO:0000256" key="1">
    <source>
        <dbReference type="ARBA" id="ARBA00009186"/>
    </source>
</evidence>
<comment type="similarity">
    <text evidence="1">Belongs to the CcmF/CycK/Ccl1/NrfE/CcsA family.</text>
</comment>
<feature type="transmembrane region" description="Helical" evidence="3">
    <location>
        <begin position="6"/>
        <end position="24"/>
    </location>
</feature>
<evidence type="ECO:0000313" key="6">
    <source>
        <dbReference type="EMBL" id="MBB5336308.1"/>
    </source>
</evidence>
<evidence type="ECO:0000256" key="3">
    <source>
        <dbReference type="SAM" id="Phobius"/>
    </source>
</evidence>
<dbReference type="PRINTS" id="PR01410">
    <property type="entry name" value="CCBIOGENESIS"/>
</dbReference>
<protein>
    <submittedName>
        <fullName evidence="6">Cytochrome c-type biogenesis protein CcmF</fullName>
    </submittedName>
</protein>
<feature type="transmembrane region" description="Helical" evidence="3">
    <location>
        <begin position="237"/>
        <end position="253"/>
    </location>
</feature>
<feature type="transmembrane region" description="Helical" evidence="3">
    <location>
        <begin position="436"/>
        <end position="453"/>
    </location>
</feature>
<reference evidence="6 7" key="1">
    <citation type="submission" date="2020-08" db="EMBL/GenBank/DDBJ databases">
        <title>Genomic Encyclopedia of Type Strains, Phase IV (KMG-IV): sequencing the most valuable type-strain genomes for metagenomic binning, comparative biology and taxonomic classification.</title>
        <authorList>
            <person name="Goeker M."/>
        </authorList>
    </citation>
    <scope>NUCLEOTIDE SEQUENCE [LARGE SCALE GENOMIC DNA]</scope>
    <source>
        <strain evidence="6 7">DSM 24661</strain>
    </source>
</reference>
<feature type="transmembrane region" description="Helical" evidence="3">
    <location>
        <begin position="163"/>
        <end position="183"/>
    </location>
</feature>
<feature type="transmembrane region" description="Helical" evidence="3">
    <location>
        <begin position="383"/>
        <end position="400"/>
    </location>
</feature>
<dbReference type="GO" id="GO:0015232">
    <property type="term" value="F:heme transmembrane transporter activity"/>
    <property type="evidence" value="ECO:0007669"/>
    <property type="project" value="InterPro"/>
</dbReference>
<evidence type="ECO:0000313" key="7">
    <source>
        <dbReference type="Proteomes" id="UP000559117"/>
    </source>
</evidence>
<keyword evidence="3" id="KW-0472">Membrane</keyword>
<dbReference type="EMBL" id="JACHFH010000015">
    <property type="protein sequence ID" value="MBB5336308.1"/>
    <property type="molecule type" value="Genomic_DNA"/>
</dbReference>
<feature type="transmembrane region" description="Helical" evidence="3">
    <location>
        <begin position="91"/>
        <end position="107"/>
    </location>
</feature>
<feature type="transmembrane region" description="Helical" evidence="3">
    <location>
        <begin position="262"/>
        <end position="280"/>
    </location>
</feature>
<dbReference type="Pfam" id="PF16327">
    <property type="entry name" value="CcmF_C"/>
    <property type="match status" value="1"/>
</dbReference>
<accession>A0A840UNN3</accession>
<feature type="domain" description="Cytochrome c assembly protein" evidence="4">
    <location>
        <begin position="85"/>
        <end position="284"/>
    </location>
</feature>
<sequence length="599" mass="67508">MLGVVSFFLACLLTIITVFCYLPSLWCKTPLKFGRICYYLSAVGVVIAAGSFLSAILQDDFQYIYVYSHSAANLGFWYKVSVFWAGQEGSFLLWFLFHALIGSWLLYKDRLTAPAFWVYCIIQLMLVIFLLSKNPFVLGMPMSVGAGLNPLLQDFWMVIHPPVVFLGYTAFAVPFSAAMGSLLTKQIDKSWIKTAEIWSIFAWTTLGMGIFMGAYWSYKTLGWGGYWGWDPVENASLVPWLTGAALCHILGYMRKKSTFTHLGYGLSWLTFSLILYGTFLTRSGLLSDFSVHAFEAGKSLVPLAPVIFAIIGFSGLLLAIKWRNLSNIKFEISYKQWGFWLYAGVWILLIIALLVFIGMSTPIFSLLLGQPQNISIDFYNKSLQFPAIVLLLCLTIVSILRWSKNIFQSKKYLLFSIFLSIFSVAIIGIFYKMHQLQYFLWAAIAILAIIVQLKEQAIEKIFVKIAHAGVALLLLGVLFSSTCQIIHKGIVFQHANSNVIIFNQGLRYKKSQDSSDGQGFIHYFSFGKNTMKLESRLDSRGNIGVKHPAILHTITGDYYLADRGKSLSLSFKPLIAFVWLGCILITLGGYWAWLQKVKS</sequence>
<keyword evidence="3" id="KW-0812">Transmembrane</keyword>
<dbReference type="Proteomes" id="UP000559117">
    <property type="component" value="Unassembled WGS sequence"/>
</dbReference>
<evidence type="ECO:0000259" key="4">
    <source>
        <dbReference type="Pfam" id="PF01578"/>
    </source>
</evidence>
<dbReference type="InterPro" id="IPR003567">
    <property type="entry name" value="Cyt_c_biogenesis"/>
</dbReference>
<feature type="transmembrane region" description="Helical" evidence="3">
    <location>
        <begin position="339"/>
        <end position="363"/>
    </location>
</feature>
<keyword evidence="2" id="KW-0201">Cytochrome c-type biogenesis</keyword>
<feature type="transmembrane region" description="Helical" evidence="3">
    <location>
        <begin position="114"/>
        <end position="132"/>
    </location>
</feature>
<feature type="transmembrane region" description="Helical" evidence="3">
    <location>
        <begin position="412"/>
        <end position="430"/>
    </location>
</feature>
<feature type="transmembrane region" description="Helical" evidence="3">
    <location>
        <begin position="465"/>
        <end position="487"/>
    </location>
</feature>
<feature type="transmembrane region" description="Helical" evidence="3">
    <location>
        <begin position="574"/>
        <end position="594"/>
    </location>
</feature>
<dbReference type="InterPro" id="IPR002541">
    <property type="entry name" value="Cyt_c_assembly"/>
</dbReference>
<dbReference type="RefSeq" id="WP_183861129.1">
    <property type="nucleotide sequence ID" value="NZ_JACHFH010000015.1"/>
</dbReference>
<proteinExistence type="inferred from homology"/>
<feature type="transmembrane region" description="Helical" evidence="3">
    <location>
        <begin position="36"/>
        <end position="57"/>
    </location>
</feature>
<dbReference type="GO" id="GO:0017004">
    <property type="term" value="P:cytochrome complex assembly"/>
    <property type="evidence" value="ECO:0007669"/>
    <property type="project" value="UniProtKB-KW"/>
</dbReference>